<evidence type="ECO:0000313" key="2">
    <source>
        <dbReference type="Proteomes" id="UP000218139"/>
    </source>
</evidence>
<name>A0A9X6S5K2_9LACO</name>
<comment type="caution">
    <text evidence="1">The sequence shown here is derived from an EMBL/GenBank/DDBJ whole genome shotgun (WGS) entry which is preliminary data.</text>
</comment>
<protein>
    <submittedName>
        <fullName evidence="1">Uncharacterized protein</fullName>
    </submittedName>
</protein>
<dbReference type="AlphaFoldDB" id="A0A9X6S5K2"/>
<evidence type="ECO:0000313" key="1">
    <source>
        <dbReference type="EMBL" id="PAY47753.1"/>
    </source>
</evidence>
<proteinExistence type="predicted"/>
<organism evidence="1 2">
    <name type="scientific">Ligilactobacillus salivarius</name>
    <dbReference type="NCBI Taxonomy" id="1624"/>
    <lineage>
        <taxon>Bacteria</taxon>
        <taxon>Bacillati</taxon>
        <taxon>Bacillota</taxon>
        <taxon>Bacilli</taxon>
        <taxon>Lactobacillales</taxon>
        <taxon>Lactobacillaceae</taxon>
        <taxon>Ligilactobacillus</taxon>
    </lineage>
</organism>
<dbReference type="Proteomes" id="UP000218139">
    <property type="component" value="Unassembled WGS sequence"/>
</dbReference>
<gene>
    <name evidence="1" type="ORF">A8C52_05665</name>
</gene>
<dbReference type="RefSeq" id="WP_095759621.1">
    <property type="nucleotide sequence ID" value="NZ_LXZO01000077.1"/>
</dbReference>
<reference evidence="1 2" key="1">
    <citation type="submission" date="2016-05" db="EMBL/GenBank/DDBJ databases">
        <authorList>
            <person name="Lee J.-Y."/>
            <person name="Kim E.B."/>
            <person name="Choi Y.-J."/>
        </authorList>
    </citation>
    <scope>NUCLEOTIDE SEQUENCE [LARGE SCALE GENOMIC DNA]</scope>
    <source>
        <strain evidence="1 2">KLA006</strain>
    </source>
</reference>
<accession>A0A9X6S5K2</accession>
<dbReference type="EMBL" id="LXZO01000077">
    <property type="protein sequence ID" value="PAY47753.1"/>
    <property type="molecule type" value="Genomic_DNA"/>
</dbReference>
<sequence>MVKIATYKEVINYLNYLDMGAKKINEIDDFENGTKPIGELLLNYSQSIDFGNGNTYISVIEEGLYNMTYGKRAENVEEGFSKFNVGVERYRKYLAKSWWQFGGGIGKQKPISEVPMVTKIIF</sequence>